<gene>
    <name evidence="9" type="primary">secD</name>
    <name evidence="13" type="ORF">C7381_10623</name>
</gene>
<feature type="transmembrane region" description="Helical" evidence="9">
    <location>
        <begin position="355"/>
        <end position="378"/>
    </location>
</feature>
<keyword evidence="7 9" id="KW-0811">Translocation</keyword>
<keyword evidence="8 9" id="KW-0472">Membrane</keyword>
<evidence type="ECO:0000256" key="1">
    <source>
        <dbReference type="ARBA" id="ARBA00004651"/>
    </source>
</evidence>
<feature type="transmembrane region" description="Helical" evidence="9">
    <location>
        <begin position="286"/>
        <end position="304"/>
    </location>
</feature>
<keyword evidence="2 9" id="KW-0813">Transport</keyword>
<proteinExistence type="inferred from homology"/>
<evidence type="ECO:0000256" key="7">
    <source>
        <dbReference type="ARBA" id="ARBA00023010"/>
    </source>
</evidence>
<dbReference type="NCBIfam" id="TIGR01129">
    <property type="entry name" value="secD"/>
    <property type="match status" value="1"/>
</dbReference>
<dbReference type="HAMAP" id="MF_01463_B">
    <property type="entry name" value="SecD_B"/>
    <property type="match status" value="1"/>
</dbReference>
<keyword evidence="14" id="KW-1185">Reference proteome</keyword>
<dbReference type="GO" id="GO:0006605">
    <property type="term" value="P:protein targeting"/>
    <property type="evidence" value="ECO:0007669"/>
    <property type="project" value="UniProtKB-UniRule"/>
</dbReference>
<comment type="subunit">
    <text evidence="9">Forms a complex with SecF. Part of the essential Sec protein translocation apparatus which comprises SecA, SecYEG and auxiliary proteins SecDF. Other proteins may also be involved.</text>
</comment>
<evidence type="ECO:0000256" key="4">
    <source>
        <dbReference type="ARBA" id="ARBA00022692"/>
    </source>
</evidence>
<evidence type="ECO:0000259" key="12">
    <source>
        <dbReference type="Pfam" id="PF22599"/>
    </source>
</evidence>
<dbReference type="Pfam" id="PF02355">
    <property type="entry name" value="SecD_SecF_C"/>
    <property type="match status" value="1"/>
</dbReference>
<evidence type="ECO:0000313" key="13">
    <source>
        <dbReference type="EMBL" id="PVY94151.1"/>
    </source>
</evidence>
<keyword evidence="3 9" id="KW-1003">Cell membrane</keyword>
<keyword evidence="5 9" id="KW-0653">Protein transport</keyword>
<evidence type="ECO:0000256" key="5">
    <source>
        <dbReference type="ARBA" id="ARBA00022927"/>
    </source>
</evidence>
<keyword evidence="6 9" id="KW-1133">Transmembrane helix</keyword>
<comment type="subcellular location">
    <subcellularLocation>
        <location evidence="1 9">Cell membrane</location>
        <topology evidence="1 9">Multi-pass membrane protein</topology>
    </subcellularLocation>
</comment>
<dbReference type="Gene3D" id="1.20.1640.10">
    <property type="entry name" value="Multidrug efflux transporter AcrB transmembrane domain"/>
    <property type="match status" value="1"/>
</dbReference>
<evidence type="ECO:0000256" key="3">
    <source>
        <dbReference type="ARBA" id="ARBA00022475"/>
    </source>
</evidence>
<dbReference type="GO" id="GO:0015450">
    <property type="term" value="F:protein-transporting ATPase activity"/>
    <property type="evidence" value="ECO:0007669"/>
    <property type="project" value="InterPro"/>
</dbReference>
<sequence>MKSKSLVYFTLVVALVLAIFAIGVFGFQLGDKKIPKAKDAIQLGLDLQGGVYVLLQADTDASGQELRRYMEQAKAIIQQRVDGLGVSEPNIAIEGDNRIRVELAGLKDSEEALKLIGKTAQLQFVDPDGNVVLTGKNVKESIVQYINDPIKGNEPVISLEFDDEGAEKFAEATKRLAAETDAQKKILFIRLDDEVISAPMVHEEIRGGKAIINGGNEAMKLEDATRTATLIKAGALPIPMKELTSSVIGPTLGLDAYEKSILAIGISLLLIMVLLLALYRVMAIPACISLLVYTEIIIGFFLLLKVKLSLPGIAGLMLSIGMAVDANVIIFERIREELKAGKTHKAAIKAGYKNALSSIIDSNITTLIAGIVLYVYGIGAIRGFGVTLILGIVASMFTAVLLTKWLLDLMANIFTFKSNKSFGA</sequence>
<feature type="domain" description="Protein translocase subunit SecDF P1" evidence="11">
    <location>
        <begin position="70"/>
        <end position="128"/>
    </location>
</feature>
<evidence type="ECO:0000313" key="14">
    <source>
        <dbReference type="Proteomes" id="UP000245793"/>
    </source>
</evidence>
<dbReference type="Pfam" id="PF21760">
    <property type="entry name" value="SecD_1st"/>
    <property type="match status" value="1"/>
</dbReference>
<dbReference type="InterPro" id="IPR048631">
    <property type="entry name" value="SecD_1st"/>
</dbReference>
<dbReference type="AlphaFoldDB" id="A0A2U1E2K7"/>
<feature type="transmembrane region" description="Helical" evidence="9">
    <location>
        <begin position="260"/>
        <end position="279"/>
    </location>
</feature>
<dbReference type="PANTHER" id="PTHR30081:SF1">
    <property type="entry name" value="PROTEIN TRANSLOCASE SUBUNIT SECD"/>
    <property type="match status" value="1"/>
</dbReference>
<evidence type="ECO:0000259" key="11">
    <source>
        <dbReference type="Pfam" id="PF21760"/>
    </source>
</evidence>
<name>A0A2U1E2K7_9FIRM</name>
<comment type="similarity">
    <text evidence="9">Belongs to the SecD/SecF family. SecD subfamily.</text>
</comment>
<dbReference type="InterPro" id="IPR022646">
    <property type="entry name" value="SecD/SecF_CS"/>
</dbReference>
<dbReference type="Pfam" id="PF07549">
    <property type="entry name" value="Sec_GG"/>
    <property type="match status" value="1"/>
</dbReference>
<dbReference type="SUPFAM" id="SSF82866">
    <property type="entry name" value="Multidrug efflux transporter AcrB transmembrane domain"/>
    <property type="match status" value="1"/>
</dbReference>
<dbReference type="NCBIfam" id="TIGR00916">
    <property type="entry name" value="2A0604s01"/>
    <property type="match status" value="1"/>
</dbReference>
<dbReference type="GO" id="GO:0005886">
    <property type="term" value="C:plasma membrane"/>
    <property type="evidence" value="ECO:0007669"/>
    <property type="project" value="UniProtKB-SubCell"/>
</dbReference>
<feature type="transmembrane region" description="Helical" evidence="9">
    <location>
        <begin position="310"/>
        <end position="334"/>
    </location>
</feature>
<dbReference type="PRINTS" id="PR00702">
    <property type="entry name" value="ACRIFLAVINRP"/>
</dbReference>
<evidence type="ECO:0000256" key="6">
    <source>
        <dbReference type="ARBA" id="ARBA00022989"/>
    </source>
</evidence>
<evidence type="ECO:0000256" key="2">
    <source>
        <dbReference type="ARBA" id="ARBA00022448"/>
    </source>
</evidence>
<feature type="domain" description="SecDF P1 head subdomain" evidence="12">
    <location>
        <begin position="130"/>
        <end position="238"/>
    </location>
</feature>
<dbReference type="RefSeq" id="WP_034547046.1">
    <property type="nucleotide sequence ID" value="NZ_QEKV01000006.1"/>
</dbReference>
<evidence type="ECO:0000256" key="8">
    <source>
        <dbReference type="ARBA" id="ARBA00023136"/>
    </source>
</evidence>
<evidence type="ECO:0000256" key="9">
    <source>
        <dbReference type="HAMAP-Rule" id="MF_01463"/>
    </source>
</evidence>
<comment type="caution">
    <text evidence="13">The sequence shown here is derived from an EMBL/GenBank/DDBJ whole genome shotgun (WGS) entry which is preliminary data.</text>
</comment>
<reference evidence="13 14" key="1">
    <citation type="submission" date="2018-04" db="EMBL/GenBank/DDBJ databases">
        <title>Genomic Encyclopedia of Type Strains, Phase IV (KMG-IV): sequencing the most valuable type-strain genomes for metagenomic binning, comparative biology and taxonomic classification.</title>
        <authorList>
            <person name="Goeker M."/>
        </authorList>
    </citation>
    <scope>NUCLEOTIDE SEQUENCE [LARGE SCALE GENOMIC DNA]</scope>
    <source>
        <strain evidence="13 14">DSM 20705</strain>
    </source>
</reference>
<dbReference type="InterPro" id="IPR055344">
    <property type="entry name" value="SecD_SecF_C_bact"/>
</dbReference>
<dbReference type="PANTHER" id="PTHR30081">
    <property type="entry name" value="PROTEIN-EXPORT MEMBRANE PROTEIN SEC"/>
    <property type="match status" value="1"/>
</dbReference>
<protein>
    <recommendedName>
        <fullName evidence="9">Protein translocase subunit SecD</fullName>
    </recommendedName>
</protein>
<keyword evidence="4 9" id="KW-0812">Transmembrane</keyword>
<dbReference type="GO" id="GO:0065002">
    <property type="term" value="P:intracellular protein transmembrane transport"/>
    <property type="evidence" value="ECO:0007669"/>
    <property type="project" value="UniProtKB-UniRule"/>
</dbReference>
<dbReference type="InterPro" id="IPR048634">
    <property type="entry name" value="SecD_SecF_C"/>
</dbReference>
<dbReference type="InterPro" id="IPR005791">
    <property type="entry name" value="SecD"/>
</dbReference>
<dbReference type="InterPro" id="IPR001036">
    <property type="entry name" value="Acrflvin-R"/>
</dbReference>
<dbReference type="Gene3D" id="3.30.70.3400">
    <property type="match status" value="1"/>
</dbReference>
<dbReference type="InterPro" id="IPR022813">
    <property type="entry name" value="SecD/SecF_arch_bac"/>
</dbReference>
<dbReference type="InterPro" id="IPR054384">
    <property type="entry name" value="SecDF_P1_head"/>
</dbReference>
<feature type="transmembrane region" description="Helical" evidence="9">
    <location>
        <begin position="384"/>
        <end position="407"/>
    </location>
</feature>
<dbReference type="Pfam" id="PF22599">
    <property type="entry name" value="SecDF_P1_head"/>
    <property type="match status" value="1"/>
</dbReference>
<organism evidence="13 14">
    <name type="scientific">Ezakiella coagulans</name>
    <dbReference type="NCBI Taxonomy" id="46507"/>
    <lineage>
        <taxon>Bacteria</taxon>
        <taxon>Bacillati</taxon>
        <taxon>Bacillota</taxon>
        <taxon>Tissierellia</taxon>
        <taxon>Ezakiella</taxon>
    </lineage>
</organism>
<dbReference type="EMBL" id="QEKV01000006">
    <property type="protein sequence ID" value="PVY94151.1"/>
    <property type="molecule type" value="Genomic_DNA"/>
</dbReference>
<feature type="domain" description="Protein export membrane protein SecD/SecF C-terminal" evidence="10">
    <location>
        <begin position="243"/>
        <end position="409"/>
    </location>
</feature>
<feature type="transmembrane region" description="Helical" evidence="9">
    <location>
        <begin position="7"/>
        <end position="27"/>
    </location>
</feature>
<comment type="function">
    <text evidence="9">Part of the Sec protein translocase complex. Interacts with the SecYEG preprotein conducting channel. SecDF uses the proton motive force (PMF) to complete protein translocation after the ATP-dependent function of SecA.</text>
</comment>
<dbReference type="Proteomes" id="UP000245793">
    <property type="component" value="Unassembled WGS sequence"/>
</dbReference>
<dbReference type="GO" id="GO:0043952">
    <property type="term" value="P:protein transport by the Sec complex"/>
    <property type="evidence" value="ECO:0007669"/>
    <property type="project" value="UniProtKB-UniRule"/>
</dbReference>
<dbReference type="Gene3D" id="3.30.1360.200">
    <property type="match status" value="1"/>
</dbReference>
<accession>A0A2U1E2K7</accession>
<evidence type="ECO:0000259" key="10">
    <source>
        <dbReference type="Pfam" id="PF02355"/>
    </source>
</evidence>